<dbReference type="GO" id="GO:0004821">
    <property type="term" value="F:histidine-tRNA ligase activity"/>
    <property type="evidence" value="ECO:0007669"/>
    <property type="project" value="TreeGrafter"/>
</dbReference>
<feature type="binding site" evidence="10">
    <location>
        <position position="120"/>
    </location>
    <ligand>
        <name>L-histidine</name>
        <dbReference type="ChEBI" id="CHEBI:57595"/>
    </ligand>
</feature>
<dbReference type="GO" id="GO:0006427">
    <property type="term" value="P:histidyl-tRNA aminoacylation"/>
    <property type="evidence" value="ECO:0007669"/>
    <property type="project" value="TreeGrafter"/>
</dbReference>
<evidence type="ECO:0000256" key="2">
    <source>
        <dbReference type="ARBA" id="ARBA00004667"/>
    </source>
</evidence>
<keyword evidence="13" id="KW-1185">Reference proteome</keyword>
<accession>A0A4Q2KET5</accession>
<dbReference type="GO" id="GO:0005737">
    <property type="term" value="C:cytoplasm"/>
    <property type="evidence" value="ECO:0007669"/>
    <property type="project" value="UniProtKB-SubCell"/>
</dbReference>
<dbReference type="OrthoDB" id="9800814at2"/>
<dbReference type="CDD" id="cd00773">
    <property type="entry name" value="HisRS-like_core"/>
    <property type="match status" value="1"/>
</dbReference>
<name>A0A4Q2KET5_9FIRM</name>
<dbReference type="NCBIfam" id="TIGR00443">
    <property type="entry name" value="hisZ_biosyn_reg"/>
    <property type="match status" value="1"/>
</dbReference>
<dbReference type="RefSeq" id="WP_129225223.1">
    <property type="nucleotide sequence ID" value="NZ_SDOZ01000002.1"/>
</dbReference>
<comment type="caution">
    <text evidence="12">The sequence shown here is derived from an EMBL/GenBank/DDBJ whole genome shotgun (WGS) entry which is preliminary data.</text>
</comment>
<dbReference type="PANTHER" id="PTHR43707:SF6">
    <property type="entry name" value="ATP PHOSPHORIBOSYLTRANSFERASE REGULATORY SUBUNIT"/>
    <property type="match status" value="1"/>
</dbReference>
<gene>
    <name evidence="9 12" type="primary">hisZ</name>
    <name evidence="12" type="ORF">ESZ91_06270</name>
</gene>
<feature type="binding site" evidence="10">
    <location>
        <begin position="269"/>
        <end position="270"/>
    </location>
    <ligand>
        <name>L-histidine</name>
        <dbReference type="ChEBI" id="CHEBI:57595"/>
    </ligand>
</feature>
<evidence type="ECO:0000256" key="5">
    <source>
        <dbReference type="ARBA" id="ARBA00022490"/>
    </source>
</evidence>
<dbReference type="AlphaFoldDB" id="A0A4Q2KET5"/>
<keyword evidence="12" id="KW-0808">Transferase</keyword>
<comment type="function">
    <text evidence="8 9">Required for the first step of histidine biosynthesis. May allow the feedback regulation of ATP phosphoribosyltransferase activity by histidine.</text>
</comment>
<dbReference type="Proteomes" id="UP000291269">
    <property type="component" value="Unassembled WGS sequence"/>
</dbReference>
<evidence type="ECO:0000256" key="1">
    <source>
        <dbReference type="ARBA" id="ARBA00004496"/>
    </source>
</evidence>
<evidence type="ECO:0000256" key="3">
    <source>
        <dbReference type="ARBA" id="ARBA00005539"/>
    </source>
</evidence>
<feature type="domain" description="Class II Histidinyl-tRNA synthetase (HisRS)-like catalytic core" evidence="11">
    <location>
        <begin position="9"/>
        <end position="315"/>
    </location>
</feature>
<dbReference type="Gene3D" id="3.30.930.10">
    <property type="entry name" value="Bira Bifunctional Protein, Domain 2"/>
    <property type="match status" value="1"/>
</dbReference>
<evidence type="ECO:0000256" key="8">
    <source>
        <dbReference type="ARBA" id="ARBA00025246"/>
    </source>
</evidence>
<comment type="subunit">
    <text evidence="9">Heteromultimer composed of HisG and HisZ subunits.</text>
</comment>
<keyword evidence="6 9" id="KW-0028">Amino-acid biosynthesis</keyword>
<evidence type="ECO:0000256" key="9">
    <source>
        <dbReference type="HAMAP-Rule" id="MF_00125"/>
    </source>
</evidence>
<dbReference type="GO" id="GO:0140096">
    <property type="term" value="F:catalytic activity, acting on a protein"/>
    <property type="evidence" value="ECO:0007669"/>
    <property type="project" value="UniProtKB-ARBA"/>
</dbReference>
<evidence type="ECO:0000256" key="10">
    <source>
        <dbReference type="PIRSR" id="PIRSR001549-1"/>
    </source>
</evidence>
<evidence type="ECO:0000256" key="6">
    <source>
        <dbReference type="ARBA" id="ARBA00022605"/>
    </source>
</evidence>
<dbReference type="InterPro" id="IPR004517">
    <property type="entry name" value="HisZ"/>
</dbReference>
<dbReference type="InterPro" id="IPR004516">
    <property type="entry name" value="HisRS/HisZ"/>
</dbReference>
<comment type="subcellular location">
    <subcellularLocation>
        <location evidence="1 9">Cytoplasm</location>
    </subcellularLocation>
</comment>
<dbReference type="HAMAP" id="MF_00125">
    <property type="entry name" value="HisZ"/>
    <property type="match status" value="1"/>
</dbReference>
<evidence type="ECO:0000256" key="7">
    <source>
        <dbReference type="ARBA" id="ARBA00023102"/>
    </source>
</evidence>
<dbReference type="InterPro" id="IPR045864">
    <property type="entry name" value="aa-tRNA-synth_II/BPL/LPL"/>
</dbReference>
<evidence type="ECO:0000259" key="11">
    <source>
        <dbReference type="Pfam" id="PF13393"/>
    </source>
</evidence>
<comment type="similarity">
    <text evidence="3 9">Belongs to the class-II aminoacyl-tRNA synthetase family. HisZ subfamily.</text>
</comment>
<dbReference type="GO" id="GO:0016757">
    <property type="term" value="F:glycosyltransferase activity"/>
    <property type="evidence" value="ECO:0007669"/>
    <property type="project" value="UniProtKB-KW"/>
</dbReference>
<organism evidence="12 13">
    <name type="scientific">Candidatus Borkfalkia ceftriaxoniphila</name>
    <dbReference type="NCBI Taxonomy" id="2508949"/>
    <lineage>
        <taxon>Bacteria</taxon>
        <taxon>Bacillati</taxon>
        <taxon>Bacillota</taxon>
        <taxon>Clostridia</taxon>
        <taxon>Christensenellales</taxon>
        <taxon>Christensenellaceae</taxon>
        <taxon>Candidatus Borkfalkia</taxon>
    </lineage>
</organism>
<dbReference type="InterPro" id="IPR041715">
    <property type="entry name" value="HisRS-like_core"/>
</dbReference>
<dbReference type="EMBL" id="SDOZ01000002">
    <property type="protein sequence ID" value="RXZ61992.1"/>
    <property type="molecule type" value="Genomic_DNA"/>
</dbReference>
<dbReference type="PANTHER" id="PTHR43707">
    <property type="entry name" value="HISTIDYL-TRNA SYNTHETASE"/>
    <property type="match status" value="1"/>
</dbReference>
<sequence length="390" mass="41650">MNYVKLPQGVRDSLERECYNVNRVKEALRREFLLSGYEFVQTAGLEYFDTYAGIKSPIPQSKMFKMTDKDGNLIVLRPDMTLAVARIAATKMTAPSAKLCYFSDIYDFSASGNSYREVSQAGVEVFGSDGAFADAQLVAFAIDCLAAAGVENFIIDVGHVGFFKGLLEGSGLSAEEAEEVRGYVNAKDAINTELSLKKYNANGRALGAILALPSLFGGVEVLAEAEKLTENPAALSALTRLKEVYAYLCEMGYEKYVSFDLGTVKSLDYYSGIVFTGLAAGVGAPLLSGGRYDGLAAEFGRGVSAIGFAIGLKRVLAALEEAGKTIDVPEPAITVICRKGGEANGYAAYRKYVKEGASCDLLPEGAASEEILRSRGGEKFEATAGGLQKL</sequence>
<evidence type="ECO:0000256" key="4">
    <source>
        <dbReference type="ARBA" id="ARBA00020397"/>
    </source>
</evidence>
<dbReference type="UniPathway" id="UPA00031">
    <property type="reaction ID" value="UER00006"/>
</dbReference>
<comment type="pathway">
    <text evidence="2 9">Amino-acid biosynthesis; L-histidine biosynthesis; L-histidine from 5-phospho-alpha-D-ribose 1-diphosphate: step 1/9.</text>
</comment>
<keyword evidence="7 9" id="KW-0368">Histidine biosynthesis</keyword>
<proteinExistence type="inferred from homology"/>
<feature type="binding site" evidence="10">
    <location>
        <begin position="79"/>
        <end position="81"/>
    </location>
    <ligand>
        <name>L-histidine</name>
        <dbReference type="ChEBI" id="CHEBI:57595"/>
    </ligand>
</feature>
<evidence type="ECO:0000313" key="13">
    <source>
        <dbReference type="Proteomes" id="UP000291269"/>
    </source>
</evidence>
<dbReference type="GO" id="GO:0000105">
    <property type="term" value="P:L-histidine biosynthetic process"/>
    <property type="evidence" value="ECO:0007669"/>
    <property type="project" value="UniProtKB-UniRule"/>
</dbReference>
<reference evidence="12 13" key="1">
    <citation type="journal article" date="2019" name="Gut">
        <title>Antibiotics-induced monodominance of a novel gut bacterial order.</title>
        <authorList>
            <person name="Hildebrand F."/>
            <person name="Moitinho-Silva L."/>
            <person name="Blasche S."/>
            <person name="Jahn M.T."/>
            <person name="Gossmann T.I."/>
            <person name="Heuerta-Cepas J."/>
            <person name="Hercog R."/>
            <person name="Luetge M."/>
            <person name="Bahram M."/>
            <person name="Pryszlak A."/>
            <person name="Alves R.J."/>
            <person name="Waszak S.M."/>
            <person name="Zhu A."/>
            <person name="Ye L."/>
            <person name="Costea P.I."/>
            <person name="Aalvink S."/>
            <person name="Belzer C."/>
            <person name="Forslund S.K."/>
            <person name="Sunagawa S."/>
            <person name="Hentschel U."/>
            <person name="Merten C."/>
            <person name="Patil K.R."/>
            <person name="Benes V."/>
            <person name="Bork P."/>
        </authorList>
    </citation>
    <scope>NUCLEOTIDE SEQUENCE [LARGE SCALE GENOMIC DNA]</scope>
    <source>
        <strain evidence="12 13">HDS1380</strain>
    </source>
</reference>
<dbReference type="SUPFAM" id="SSF55681">
    <property type="entry name" value="Class II aaRS and biotin synthetases"/>
    <property type="match status" value="1"/>
</dbReference>
<comment type="miscellaneous">
    <text evidence="9">This function is generally fulfilled by the C-terminal part of HisG, which is missing in some bacteria such as this one.</text>
</comment>
<dbReference type="PIRSF" id="PIRSF001549">
    <property type="entry name" value="His-tRNA_synth"/>
    <property type="match status" value="1"/>
</dbReference>
<protein>
    <recommendedName>
        <fullName evidence="4 9">ATP phosphoribosyltransferase regulatory subunit</fullName>
    </recommendedName>
</protein>
<keyword evidence="12" id="KW-0328">Glycosyltransferase</keyword>
<evidence type="ECO:0000313" key="12">
    <source>
        <dbReference type="EMBL" id="RXZ61992.1"/>
    </source>
</evidence>
<keyword evidence="5 9" id="KW-0963">Cytoplasm</keyword>
<feature type="binding site" evidence="10">
    <location>
        <position position="124"/>
    </location>
    <ligand>
        <name>L-histidine</name>
        <dbReference type="ChEBI" id="CHEBI:57595"/>
    </ligand>
</feature>
<dbReference type="Pfam" id="PF13393">
    <property type="entry name" value="tRNA-synt_His"/>
    <property type="match status" value="1"/>
</dbReference>